<evidence type="ECO:0000313" key="9">
    <source>
        <dbReference type="EMBL" id="GCD98961.1"/>
    </source>
</evidence>
<dbReference type="AlphaFoldDB" id="A0A401YWK6"/>
<comment type="subcellular location">
    <subcellularLocation>
        <location evidence="1">Cell membrane</location>
        <topology evidence="1">Multi-pass membrane protein</topology>
    </subcellularLocation>
</comment>
<keyword evidence="5 7" id="KW-0472">Membrane</keyword>
<proteinExistence type="predicted"/>
<feature type="compositionally biased region" description="Gly residues" evidence="6">
    <location>
        <begin position="67"/>
        <end position="79"/>
    </location>
</feature>
<dbReference type="OrthoDB" id="3298527at2"/>
<feature type="domain" description="Cardiolipin synthase N-terminal" evidence="8">
    <location>
        <begin position="13"/>
        <end position="60"/>
    </location>
</feature>
<dbReference type="GO" id="GO:0005886">
    <property type="term" value="C:plasma membrane"/>
    <property type="evidence" value="ECO:0007669"/>
    <property type="project" value="UniProtKB-SubCell"/>
</dbReference>
<dbReference type="InterPro" id="IPR027379">
    <property type="entry name" value="CLS_N"/>
</dbReference>
<feature type="region of interest" description="Disordered" evidence="6">
    <location>
        <begin position="67"/>
        <end position="143"/>
    </location>
</feature>
<dbReference type="Pfam" id="PF13396">
    <property type="entry name" value="PLDc_N"/>
    <property type="match status" value="1"/>
</dbReference>
<feature type="compositionally biased region" description="Basic and acidic residues" evidence="6">
    <location>
        <begin position="112"/>
        <end position="143"/>
    </location>
</feature>
<dbReference type="EMBL" id="BIFH01000030">
    <property type="protein sequence ID" value="GCD98961.1"/>
    <property type="molecule type" value="Genomic_DNA"/>
</dbReference>
<evidence type="ECO:0000256" key="2">
    <source>
        <dbReference type="ARBA" id="ARBA00022475"/>
    </source>
</evidence>
<keyword evidence="4 7" id="KW-1133">Transmembrane helix</keyword>
<name>A0A401YWK6_9ACTN</name>
<protein>
    <submittedName>
        <fullName evidence="9">Membrane protein</fullName>
    </submittedName>
</protein>
<evidence type="ECO:0000256" key="5">
    <source>
        <dbReference type="ARBA" id="ARBA00023136"/>
    </source>
</evidence>
<keyword evidence="3 7" id="KW-0812">Transmembrane</keyword>
<keyword evidence="10" id="KW-1185">Reference proteome</keyword>
<dbReference type="RefSeq" id="WP_126640817.1">
    <property type="nucleotide sequence ID" value="NZ_BIFH01000030.1"/>
</dbReference>
<evidence type="ECO:0000313" key="10">
    <source>
        <dbReference type="Proteomes" id="UP000286931"/>
    </source>
</evidence>
<evidence type="ECO:0000256" key="7">
    <source>
        <dbReference type="SAM" id="Phobius"/>
    </source>
</evidence>
<reference evidence="9 10" key="1">
    <citation type="submission" date="2018-12" db="EMBL/GenBank/DDBJ databases">
        <title>Draft genome sequence of Embleya hyalina NBRC 13850T.</title>
        <authorList>
            <person name="Komaki H."/>
            <person name="Hosoyama A."/>
            <person name="Kimura A."/>
            <person name="Ichikawa N."/>
            <person name="Tamura T."/>
        </authorList>
    </citation>
    <scope>NUCLEOTIDE SEQUENCE [LARGE SCALE GENOMIC DNA]</scope>
    <source>
        <strain evidence="9 10">NBRC 13850</strain>
    </source>
</reference>
<evidence type="ECO:0000256" key="1">
    <source>
        <dbReference type="ARBA" id="ARBA00004651"/>
    </source>
</evidence>
<comment type="caution">
    <text evidence="9">The sequence shown here is derived from an EMBL/GenBank/DDBJ whole genome shotgun (WGS) entry which is preliminary data.</text>
</comment>
<evidence type="ECO:0000259" key="8">
    <source>
        <dbReference type="Pfam" id="PF13396"/>
    </source>
</evidence>
<dbReference type="Proteomes" id="UP000286931">
    <property type="component" value="Unassembled WGS sequence"/>
</dbReference>
<gene>
    <name evidence="9" type="ORF">EHYA_06673</name>
</gene>
<sequence length="143" mass="15932">MLRVLPILLALGVLVYAFIDCLTTDEKQVRNLSKVMWVLILLVSFPVPFLGPIGWFVAGRPKREHVGGGSVFGGRGRGGQLAPDDNPEFLASLAKDDKPAEAPKPGTDEDEMLRRWEEDLKHREDDLRSPDQDNPEGRAKDKD</sequence>
<accession>A0A401YWK6</accession>
<keyword evidence="2" id="KW-1003">Cell membrane</keyword>
<evidence type="ECO:0000256" key="4">
    <source>
        <dbReference type="ARBA" id="ARBA00022989"/>
    </source>
</evidence>
<evidence type="ECO:0000256" key="6">
    <source>
        <dbReference type="SAM" id="MobiDB-lite"/>
    </source>
</evidence>
<organism evidence="9 10">
    <name type="scientific">Embleya hyalina</name>
    <dbReference type="NCBI Taxonomy" id="516124"/>
    <lineage>
        <taxon>Bacteria</taxon>
        <taxon>Bacillati</taxon>
        <taxon>Actinomycetota</taxon>
        <taxon>Actinomycetes</taxon>
        <taxon>Kitasatosporales</taxon>
        <taxon>Streptomycetaceae</taxon>
        <taxon>Embleya</taxon>
    </lineage>
</organism>
<feature type="transmembrane region" description="Helical" evidence="7">
    <location>
        <begin position="35"/>
        <end position="58"/>
    </location>
</feature>
<evidence type="ECO:0000256" key="3">
    <source>
        <dbReference type="ARBA" id="ARBA00022692"/>
    </source>
</evidence>